<evidence type="ECO:0000313" key="3">
    <source>
        <dbReference type="Proteomes" id="UP000289482"/>
    </source>
</evidence>
<dbReference type="EMBL" id="SDIF01000006">
    <property type="protein sequence ID" value="RXS70225.1"/>
    <property type="molecule type" value="Genomic_DNA"/>
</dbReference>
<dbReference type="RefSeq" id="WP_129244973.1">
    <property type="nucleotide sequence ID" value="NZ_JABZEL010000001.1"/>
</dbReference>
<dbReference type="GO" id="GO:0044877">
    <property type="term" value="F:protein-containing complex binding"/>
    <property type="evidence" value="ECO:0007669"/>
    <property type="project" value="TreeGrafter"/>
</dbReference>
<gene>
    <name evidence="2" type="ORF">EST54_03775</name>
</gene>
<dbReference type="Pfam" id="PF13460">
    <property type="entry name" value="NAD_binding_10"/>
    <property type="match status" value="1"/>
</dbReference>
<dbReference type="PANTHER" id="PTHR12126:SF11">
    <property type="entry name" value="NADH DEHYDROGENASE [UBIQUINONE] 1 ALPHA SUBCOMPLEX SUBUNIT 9, MITOCHONDRIAL"/>
    <property type="match status" value="1"/>
</dbReference>
<dbReference type="InterPro" id="IPR036291">
    <property type="entry name" value="NAD(P)-bd_dom_sf"/>
</dbReference>
<dbReference type="AlphaFoldDB" id="A0A4Q1R9V4"/>
<evidence type="ECO:0000313" key="2">
    <source>
        <dbReference type="EMBL" id="RXS70225.1"/>
    </source>
</evidence>
<dbReference type="GeneID" id="95777123"/>
<evidence type="ECO:0000259" key="1">
    <source>
        <dbReference type="Pfam" id="PF13460"/>
    </source>
</evidence>
<proteinExistence type="predicted"/>
<dbReference type="PANTHER" id="PTHR12126">
    <property type="entry name" value="NADH-UBIQUINONE OXIDOREDUCTASE 39 KDA SUBUNIT-RELATED"/>
    <property type="match status" value="1"/>
</dbReference>
<comment type="caution">
    <text evidence="2">The sequence shown here is derived from an EMBL/GenBank/DDBJ whole genome shotgun (WGS) entry which is preliminary data.</text>
</comment>
<keyword evidence="3" id="KW-1185">Reference proteome</keyword>
<accession>A0A4Q1R9V4</accession>
<dbReference type="SUPFAM" id="SSF51735">
    <property type="entry name" value="NAD(P)-binding Rossmann-fold domains"/>
    <property type="match status" value="1"/>
</dbReference>
<organism evidence="2 3">
    <name type="scientific">Streptomyces sioyaensis</name>
    <dbReference type="NCBI Taxonomy" id="67364"/>
    <lineage>
        <taxon>Bacteria</taxon>
        <taxon>Bacillati</taxon>
        <taxon>Actinomycetota</taxon>
        <taxon>Actinomycetes</taxon>
        <taxon>Kitasatosporales</taxon>
        <taxon>Streptomycetaceae</taxon>
        <taxon>Streptomyces</taxon>
    </lineage>
</organism>
<reference evidence="2 3" key="1">
    <citation type="submission" date="2019-01" db="EMBL/GenBank/DDBJ databases">
        <title>Draft genome sequences of the type strain Streptomyces sioyaensis DSM 40032 and its novel strain, TM32, a thermotolerant antibiotics-producing actinobacterium.</title>
        <authorList>
            <person name="Nakaew N."/>
            <person name="Lumyong S."/>
            <person name="Sloan W.T."/>
            <person name="Sungthong R."/>
        </authorList>
    </citation>
    <scope>NUCLEOTIDE SEQUENCE [LARGE SCALE GENOMIC DNA]</scope>
    <source>
        <strain evidence="2 3">DSM 40032</strain>
    </source>
</reference>
<dbReference type="InterPro" id="IPR051207">
    <property type="entry name" value="ComplexI_NDUFA9_subunit"/>
</dbReference>
<protein>
    <submittedName>
        <fullName evidence="2">NAD-dependent epimerase/dehydratase family protein</fullName>
    </submittedName>
</protein>
<dbReference type="Gene3D" id="3.40.50.720">
    <property type="entry name" value="NAD(P)-binding Rossmann-like Domain"/>
    <property type="match status" value="1"/>
</dbReference>
<feature type="domain" description="NAD(P)-binding" evidence="1">
    <location>
        <begin position="8"/>
        <end position="140"/>
    </location>
</feature>
<sequence length="267" mass="27642">MATILVTGGTGTLGRALVGRLLDDGHDVRSLSRRPHTGTGRPRPRSYAVDLRDGTGLAEAVAGADAIVHCASSPAGGDTEAAGRLVQAAKAAGVGHLVYISIVGVDRIPFGYYRTKLAVERLIEDSGIGWTVLRTTQFHNLVLGVIKAGARSPVLPVPTGVRVQPVEVHEVAARLADLAVGEPAGRVSDLGGPEVLDARDLVRTTLRAGGRRRLLVPLWLPGAGGAALRRGENLTPQHADGRRTYAAFLAARTGGAADRSAGANSSS</sequence>
<name>A0A4Q1R9V4_9ACTN</name>
<dbReference type="InterPro" id="IPR016040">
    <property type="entry name" value="NAD(P)-bd_dom"/>
</dbReference>
<dbReference type="Proteomes" id="UP000289482">
    <property type="component" value="Unassembled WGS sequence"/>
</dbReference>